<reference evidence="1 2" key="1">
    <citation type="submission" date="2017-03" db="EMBL/GenBank/DDBJ databases">
        <title>Genome Survey of Euroglyphus maynei.</title>
        <authorList>
            <person name="Arlian L.G."/>
            <person name="Morgan M.S."/>
            <person name="Rider S.D."/>
        </authorList>
    </citation>
    <scope>NUCLEOTIDE SEQUENCE [LARGE SCALE GENOMIC DNA]</scope>
    <source>
        <strain evidence="1">Arlian Lab</strain>
        <tissue evidence="1">Whole body</tissue>
    </source>
</reference>
<dbReference type="AlphaFoldDB" id="A0A1Y3BM35"/>
<keyword evidence="2" id="KW-1185">Reference proteome</keyword>
<protein>
    <submittedName>
        <fullName evidence="1">Uncharacterized protein</fullName>
    </submittedName>
</protein>
<evidence type="ECO:0000313" key="2">
    <source>
        <dbReference type="Proteomes" id="UP000194236"/>
    </source>
</evidence>
<name>A0A1Y3BM35_EURMA</name>
<comment type="caution">
    <text evidence="1">The sequence shown here is derived from an EMBL/GenBank/DDBJ whole genome shotgun (WGS) entry which is preliminary data.</text>
</comment>
<evidence type="ECO:0000313" key="1">
    <source>
        <dbReference type="EMBL" id="OTF80978.1"/>
    </source>
</evidence>
<accession>A0A1Y3BM35</accession>
<proteinExistence type="predicted"/>
<gene>
    <name evidence="1" type="ORF">BLA29_010972</name>
</gene>
<organism evidence="1 2">
    <name type="scientific">Euroglyphus maynei</name>
    <name type="common">Mayne's house dust mite</name>
    <dbReference type="NCBI Taxonomy" id="6958"/>
    <lineage>
        <taxon>Eukaryota</taxon>
        <taxon>Metazoa</taxon>
        <taxon>Ecdysozoa</taxon>
        <taxon>Arthropoda</taxon>
        <taxon>Chelicerata</taxon>
        <taxon>Arachnida</taxon>
        <taxon>Acari</taxon>
        <taxon>Acariformes</taxon>
        <taxon>Sarcoptiformes</taxon>
        <taxon>Astigmata</taxon>
        <taxon>Psoroptidia</taxon>
        <taxon>Analgoidea</taxon>
        <taxon>Pyroglyphidae</taxon>
        <taxon>Pyroglyphinae</taxon>
        <taxon>Euroglyphus</taxon>
    </lineage>
</organism>
<sequence>MSGIRVLLPVVVQTLPRMVPYLTQHESYFDKHRAPTSNGSPSLGAIQQQRHAATSRCYDVYAPPCHLTGDNTALIDDE</sequence>
<dbReference type="EMBL" id="MUJZ01015770">
    <property type="protein sequence ID" value="OTF80978.1"/>
    <property type="molecule type" value="Genomic_DNA"/>
</dbReference>
<dbReference type="Proteomes" id="UP000194236">
    <property type="component" value="Unassembled WGS sequence"/>
</dbReference>